<comment type="similarity">
    <text evidence="3">Belongs to the iron/ascorbate-dependent oxidoreductase family.</text>
</comment>
<evidence type="ECO:0000256" key="3">
    <source>
        <dbReference type="RuleBase" id="RU003682"/>
    </source>
</evidence>
<accession>A0AAV1SUB9</accession>
<dbReference type="GO" id="GO:0016491">
    <property type="term" value="F:oxidoreductase activity"/>
    <property type="evidence" value="ECO:0007669"/>
    <property type="project" value="UniProtKB-KW"/>
</dbReference>
<sequence>MSSETFVQLPTIDFCNSDLKPGTSEWELLKSQVWKAISEYGSFRALYGKIPLHLQKSFLGEVKEFFDLPLQTKKRYVSEVPFDSYSMSILPASLRESFGVGDPTTLKNCEDFANVLWPQGNPSFSKNIHAFSKQVSEFEIIIRRMILESLNLENYQDHHMNATTLFLRIMKYHGMPEGTKTTDALSPHTDQNLITILHQNQVDGIEVQSKDGEWTSVELSPDHSFVILIGKSFNAWTNGRLRAPYHRVRMTGNEARYSAGFFTGFKAGHFLKAPEELIDEEHPLLYKPYDYFEFLKFLKTWVPNAKPYQCGLKAYCGV</sequence>
<evidence type="ECO:0000259" key="4">
    <source>
        <dbReference type="PROSITE" id="PS51471"/>
    </source>
</evidence>
<gene>
    <name evidence="5" type="ORF">DCAF_LOCUS26895</name>
</gene>
<evidence type="ECO:0000313" key="5">
    <source>
        <dbReference type="EMBL" id="CAK7356622.1"/>
    </source>
</evidence>
<dbReference type="InterPro" id="IPR026992">
    <property type="entry name" value="DIOX_N"/>
</dbReference>
<dbReference type="EMBL" id="CAWUPB010001197">
    <property type="protein sequence ID" value="CAK7356622.1"/>
    <property type="molecule type" value="Genomic_DNA"/>
</dbReference>
<evidence type="ECO:0000313" key="6">
    <source>
        <dbReference type="Proteomes" id="UP001314170"/>
    </source>
</evidence>
<keyword evidence="1 3" id="KW-0479">Metal-binding</keyword>
<dbReference type="PANTHER" id="PTHR47990">
    <property type="entry name" value="2-OXOGLUTARATE (2OG) AND FE(II)-DEPENDENT OXYGENASE SUPERFAMILY PROTEIN-RELATED"/>
    <property type="match status" value="1"/>
</dbReference>
<comment type="caution">
    <text evidence="5">The sequence shown here is derived from an EMBL/GenBank/DDBJ whole genome shotgun (WGS) entry which is preliminary data.</text>
</comment>
<dbReference type="InterPro" id="IPR027443">
    <property type="entry name" value="IPNS-like_sf"/>
</dbReference>
<dbReference type="InterPro" id="IPR044861">
    <property type="entry name" value="IPNS-like_FE2OG_OXY"/>
</dbReference>
<reference evidence="5 6" key="1">
    <citation type="submission" date="2024-01" db="EMBL/GenBank/DDBJ databases">
        <authorList>
            <person name="Waweru B."/>
        </authorList>
    </citation>
    <scope>NUCLEOTIDE SEQUENCE [LARGE SCALE GENOMIC DNA]</scope>
</reference>
<dbReference type="Proteomes" id="UP001314170">
    <property type="component" value="Unassembled WGS sequence"/>
</dbReference>
<name>A0AAV1SUB9_9ROSI</name>
<organism evidence="5 6">
    <name type="scientific">Dovyalis caffra</name>
    <dbReference type="NCBI Taxonomy" id="77055"/>
    <lineage>
        <taxon>Eukaryota</taxon>
        <taxon>Viridiplantae</taxon>
        <taxon>Streptophyta</taxon>
        <taxon>Embryophyta</taxon>
        <taxon>Tracheophyta</taxon>
        <taxon>Spermatophyta</taxon>
        <taxon>Magnoliopsida</taxon>
        <taxon>eudicotyledons</taxon>
        <taxon>Gunneridae</taxon>
        <taxon>Pentapetalae</taxon>
        <taxon>rosids</taxon>
        <taxon>fabids</taxon>
        <taxon>Malpighiales</taxon>
        <taxon>Salicaceae</taxon>
        <taxon>Flacourtieae</taxon>
        <taxon>Dovyalis</taxon>
    </lineage>
</organism>
<keyword evidence="6" id="KW-1185">Reference proteome</keyword>
<protein>
    <recommendedName>
        <fullName evidence="4">Fe2OG dioxygenase domain-containing protein</fullName>
    </recommendedName>
</protein>
<dbReference type="GO" id="GO:0046872">
    <property type="term" value="F:metal ion binding"/>
    <property type="evidence" value="ECO:0007669"/>
    <property type="project" value="UniProtKB-KW"/>
</dbReference>
<proteinExistence type="inferred from homology"/>
<evidence type="ECO:0000256" key="1">
    <source>
        <dbReference type="ARBA" id="ARBA00022723"/>
    </source>
</evidence>
<dbReference type="AlphaFoldDB" id="A0AAV1SUB9"/>
<dbReference type="InterPro" id="IPR005123">
    <property type="entry name" value="Oxoglu/Fe-dep_dioxygenase_dom"/>
</dbReference>
<dbReference type="Gene3D" id="2.60.120.330">
    <property type="entry name" value="B-lactam Antibiotic, Isopenicillin N Synthase, Chain"/>
    <property type="match status" value="1"/>
</dbReference>
<evidence type="ECO:0000256" key="2">
    <source>
        <dbReference type="ARBA" id="ARBA00023004"/>
    </source>
</evidence>
<keyword evidence="3" id="KW-0560">Oxidoreductase</keyword>
<dbReference type="InterPro" id="IPR050231">
    <property type="entry name" value="Iron_ascorbate_oxido_reductase"/>
</dbReference>
<dbReference type="SUPFAM" id="SSF51197">
    <property type="entry name" value="Clavaminate synthase-like"/>
    <property type="match status" value="1"/>
</dbReference>
<feature type="domain" description="Fe2OG dioxygenase" evidence="4">
    <location>
        <begin position="163"/>
        <end position="265"/>
    </location>
</feature>
<dbReference type="PROSITE" id="PS51471">
    <property type="entry name" value="FE2OG_OXY"/>
    <property type="match status" value="1"/>
</dbReference>
<dbReference type="Pfam" id="PF14226">
    <property type="entry name" value="DIOX_N"/>
    <property type="match status" value="1"/>
</dbReference>
<keyword evidence="2 3" id="KW-0408">Iron</keyword>
<dbReference type="Pfam" id="PF03171">
    <property type="entry name" value="2OG-FeII_Oxy"/>
    <property type="match status" value="1"/>
</dbReference>